<dbReference type="NCBIfam" id="TIGR00382">
    <property type="entry name" value="clpX"/>
    <property type="match status" value="1"/>
</dbReference>
<dbReference type="Pfam" id="PF10431">
    <property type="entry name" value="ClpB_D2-small"/>
    <property type="match status" value="1"/>
</dbReference>
<dbReference type="NCBIfam" id="NF003745">
    <property type="entry name" value="PRK05342.1"/>
    <property type="match status" value="1"/>
</dbReference>
<evidence type="ECO:0000256" key="6">
    <source>
        <dbReference type="HAMAP-Rule" id="MF_00175"/>
    </source>
</evidence>
<keyword evidence="9" id="KW-0645">Protease</keyword>
<keyword evidence="5 6" id="KW-0143">Chaperone</keyword>
<dbReference type="GO" id="GO:0005524">
    <property type="term" value="F:ATP binding"/>
    <property type="evidence" value="ECO:0007669"/>
    <property type="project" value="UniProtKB-KW"/>
</dbReference>
<dbReference type="RefSeq" id="WP_265127039.1">
    <property type="nucleotide sequence ID" value="NZ_JAPCHY010000004.1"/>
</dbReference>
<dbReference type="SUPFAM" id="SSF52540">
    <property type="entry name" value="P-loop containing nucleoside triphosphate hydrolases"/>
    <property type="match status" value="1"/>
</dbReference>
<dbReference type="InterPro" id="IPR050052">
    <property type="entry name" value="ATP-dep_Clp_protease_ClpX"/>
</dbReference>
<dbReference type="PANTHER" id="PTHR48102">
    <property type="entry name" value="ATP-DEPENDENT CLP PROTEASE ATP-BINDING SUBUNIT CLPX-LIKE, MITOCHONDRIAL-RELATED"/>
    <property type="match status" value="1"/>
</dbReference>
<dbReference type="SMART" id="SM00994">
    <property type="entry name" value="zf-C4_ClpX"/>
    <property type="match status" value="1"/>
</dbReference>
<comment type="caution">
    <text evidence="9">The sequence shown here is derived from an EMBL/GenBank/DDBJ whole genome shotgun (WGS) entry which is preliminary data.</text>
</comment>
<dbReference type="Pfam" id="PF06689">
    <property type="entry name" value="zf-C4_ClpX"/>
    <property type="match status" value="1"/>
</dbReference>
<evidence type="ECO:0000256" key="4">
    <source>
        <dbReference type="ARBA" id="ARBA00022840"/>
    </source>
</evidence>
<feature type="binding site" evidence="6 7">
    <location>
        <position position="40"/>
    </location>
    <ligand>
        <name>Zn(2+)</name>
        <dbReference type="ChEBI" id="CHEBI:29105"/>
    </ligand>
</feature>
<dbReference type="InterPro" id="IPR059188">
    <property type="entry name" value="Znf_CLPX-like"/>
</dbReference>
<dbReference type="Gene3D" id="3.40.50.300">
    <property type="entry name" value="P-loop containing nucleotide triphosphate hydrolases"/>
    <property type="match status" value="1"/>
</dbReference>
<evidence type="ECO:0000313" key="9">
    <source>
        <dbReference type="EMBL" id="MCW4472079.1"/>
    </source>
</evidence>
<dbReference type="InterPro" id="IPR019489">
    <property type="entry name" value="Clp_ATPase_C"/>
</dbReference>
<gene>
    <name evidence="6 9" type="primary">clpX</name>
    <name evidence="9" type="ORF">OK345_06115</name>
</gene>
<dbReference type="SMART" id="SM00382">
    <property type="entry name" value="AAA"/>
    <property type="match status" value="1"/>
</dbReference>
<dbReference type="InterPro" id="IPR038366">
    <property type="entry name" value="Znf_CppX_C4_sf"/>
</dbReference>
<sequence length="428" mass="47179">MSEDRQGRSGDSGKILYCSFCGKSQHEVRKLIAGPSVFICDECVELCNDIIREELEEKAQSARSSLPKPREILEVLDQYVIGQNRAKRTLAVAVYNHYKRIESRQKSDDVELSKSNILLVGPTGSGKTLLAETLARLLNVPFTIADATTLTEAGYVGEDVENIIQKLLQKCDYDVDKAQQGIVYIDEIDKISRKSENPSITRDVSGEGVQQALLKLIEGTVASVPPQGGRKHPQQEFLQVDTKNILFICGGAFAGLDKIIQQRSTEAGGIGFGAKVKSAERKQEVGKILAEVEPEDLIKFGLIPEFVGRLPVVATLEELDEPALIKILTEPKNAITKQFKKLFEMEEVELEFRPDALSAIAKKALKRKTGARGLRTIVESVLLDTMYELPSQENVSKVVVDESVIEHKSEPYLIYQTPPAAPKAASGD</sequence>
<dbReference type="InterPro" id="IPR003593">
    <property type="entry name" value="AAA+_ATPase"/>
</dbReference>
<keyword evidence="3 6" id="KW-0862">Zinc</keyword>
<dbReference type="InterPro" id="IPR003959">
    <property type="entry name" value="ATPase_AAA_core"/>
</dbReference>
<dbReference type="Pfam" id="PF07724">
    <property type="entry name" value="AAA_2"/>
    <property type="match status" value="1"/>
</dbReference>
<keyword evidence="4 6" id="KW-0067">ATP-binding</keyword>
<dbReference type="SMART" id="SM01086">
    <property type="entry name" value="ClpB_D2-small"/>
    <property type="match status" value="1"/>
</dbReference>
<accession>A0ABT3JUA1</accession>
<feature type="binding site" evidence="6 7">
    <location>
        <position position="43"/>
    </location>
    <ligand>
        <name>Zn(2+)</name>
        <dbReference type="ChEBI" id="CHEBI:29105"/>
    </ligand>
</feature>
<comment type="similarity">
    <text evidence="6 7">Belongs to the ClpX chaperone family.</text>
</comment>
<keyword evidence="2 6" id="KW-0547">Nucleotide-binding</keyword>
<feature type="binding site" evidence="6">
    <location>
        <begin position="122"/>
        <end position="129"/>
    </location>
    <ligand>
        <name>ATP</name>
        <dbReference type="ChEBI" id="CHEBI:30616"/>
    </ligand>
</feature>
<keyword evidence="1 6" id="KW-0479">Metal-binding</keyword>
<name>A0ABT3JUA1_9XANT</name>
<evidence type="ECO:0000256" key="5">
    <source>
        <dbReference type="ARBA" id="ARBA00023186"/>
    </source>
</evidence>
<dbReference type="HAMAP" id="MF_00175">
    <property type="entry name" value="ClpX"/>
    <property type="match status" value="1"/>
</dbReference>
<dbReference type="Gene3D" id="6.20.220.10">
    <property type="entry name" value="ClpX chaperone, C4-type zinc finger domain"/>
    <property type="match status" value="1"/>
</dbReference>
<dbReference type="PANTHER" id="PTHR48102:SF7">
    <property type="entry name" value="ATP-DEPENDENT CLP PROTEASE ATP-BINDING SUBUNIT CLPX-LIKE, MITOCHONDRIAL"/>
    <property type="match status" value="1"/>
</dbReference>
<dbReference type="InterPro" id="IPR004487">
    <property type="entry name" value="Clp_protease_ATP-bd_su_ClpX"/>
</dbReference>
<protein>
    <recommendedName>
        <fullName evidence="6">ATP-dependent Clp protease ATP-binding subunit ClpX</fullName>
    </recommendedName>
</protein>
<organism evidence="9 10">
    <name type="scientific">Xanthomonas chitinilytica</name>
    <dbReference type="NCBI Taxonomy" id="2989819"/>
    <lineage>
        <taxon>Bacteria</taxon>
        <taxon>Pseudomonadati</taxon>
        <taxon>Pseudomonadota</taxon>
        <taxon>Gammaproteobacteria</taxon>
        <taxon>Lysobacterales</taxon>
        <taxon>Lysobacteraceae</taxon>
        <taxon>Xanthomonas</taxon>
    </lineage>
</organism>
<evidence type="ECO:0000313" key="10">
    <source>
        <dbReference type="Proteomes" id="UP001209922"/>
    </source>
</evidence>
<dbReference type="EMBL" id="JAPCHY010000004">
    <property type="protein sequence ID" value="MCW4472079.1"/>
    <property type="molecule type" value="Genomic_DNA"/>
</dbReference>
<comment type="function">
    <text evidence="6">ATP-dependent specificity component of the Clp protease. It directs the protease to specific substrates. Can perform chaperone functions in the absence of ClpP.</text>
</comment>
<dbReference type="Proteomes" id="UP001209922">
    <property type="component" value="Unassembled WGS sequence"/>
</dbReference>
<dbReference type="GO" id="GO:0008233">
    <property type="term" value="F:peptidase activity"/>
    <property type="evidence" value="ECO:0007669"/>
    <property type="project" value="UniProtKB-KW"/>
</dbReference>
<dbReference type="InterPro" id="IPR046425">
    <property type="entry name" value="ClpX_bact"/>
</dbReference>
<evidence type="ECO:0000256" key="7">
    <source>
        <dbReference type="PROSITE-ProRule" id="PRU01250"/>
    </source>
</evidence>
<dbReference type="PROSITE" id="PS51902">
    <property type="entry name" value="CLPX_ZB"/>
    <property type="match status" value="1"/>
</dbReference>
<dbReference type="CDD" id="cd19497">
    <property type="entry name" value="RecA-like_ClpX"/>
    <property type="match status" value="1"/>
</dbReference>
<evidence type="ECO:0000256" key="1">
    <source>
        <dbReference type="ARBA" id="ARBA00022723"/>
    </source>
</evidence>
<dbReference type="SUPFAM" id="SSF57716">
    <property type="entry name" value="Glucocorticoid receptor-like (DNA-binding domain)"/>
    <property type="match status" value="1"/>
</dbReference>
<dbReference type="Gene3D" id="1.10.8.60">
    <property type="match status" value="1"/>
</dbReference>
<dbReference type="InterPro" id="IPR010603">
    <property type="entry name" value="Znf_CppX_C4"/>
</dbReference>
<comment type="subunit">
    <text evidence="6">Component of the ClpX-ClpP complex. Forms a hexameric ring that, in the presence of ATP, binds to fourteen ClpP subunits assembled into a disk-like structure with a central cavity, resembling the structure of eukaryotic proteasomes.</text>
</comment>
<evidence type="ECO:0000259" key="8">
    <source>
        <dbReference type="PROSITE" id="PS51902"/>
    </source>
</evidence>
<dbReference type="InterPro" id="IPR027417">
    <property type="entry name" value="P-loop_NTPase"/>
</dbReference>
<evidence type="ECO:0000256" key="2">
    <source>
        <dbReference type="ARBA" id="ARBA00022741"/>
    </source>
</evidence>
<dbReference type="GO" id="GO:0006508">
    <property type="term" value="P:proteolysis"/>
    <property type="evidence" value="ECO:0007669"/>
    <property type="project" value="UniProtKB-KW"/>
</dbReference>
<evidence type="ECO:0000256" key="3">
    <source>
        <dbReference type="ARBA" id="ARBA00022833"/>
    </source>
</evidence>
<reference evidence="9 10" key="1">
    <citation type="submission" date="2022-10" db="EMBL/GenBank/DDBJ databases">
        <title>Xanthomonas sp. H13-6.</title>
        <authorList>
            <person name="Liu X."/>
            <person name="Deng Z."/>
            <person name="Jiang Y."/>
            <person name="Yu T."/>
            <person name="Ai J."/>
        </authorList>
    </citation>
    <scope>NUCLEOTIDE SEQUENCE [LARGE SCALE GENOMIC DNA]</scope>
    <source>
        <strain evidence="9 10">H13-6</strain>
    </source>
</reference>
<keyword evidence="9" id="KW-0378">Hydrolase</keyword>
<proteinExistence type="inferred from homology"/>
<keyword evidence="10" id="KW-1185">Reference proteome</keyword>
<feature type="binding site" evidence="6 7">
    <location>
        <position position="18"/>
    </location>
    <ligand>
        <name>Zn(2+)</name>
        <dbReference type="ChEBI" id="CHEBI:29105"/>
    </ligand>
</feature>
<feature type="domain" description="ClpX-type ZB" evidence="8">
    <location>
        <begin position="6"/>
        <end position="59"/>
    </location>
</feature>
<feature type="binding site" evidence="6 7">
    <location>
        <position position="21"/>
    </location>
    <ligand>
        <name>Zn(2+)</name>
        <dbReference type="ChEBI" id="CHEBI:29105"/>
    </ligand>
</feature>